<accession>A0ABZ0SKV4</accession>
<keyword evidence="2" id="KW-1185">Reference proteome</keyword>
<organism evidence="1 2">
    <name type="scientific">Microbacterium rhizosphaerae</name>
    <dbReference type="NCBI Taxonomy" id="1678237"/>
    <lineage>
        <taxon>Bacteria</taxon>
        <taxon>Bacillati</taxon>
        <taxon>Actinomycetota</taxon>
        <taxon>Actinomycetes</taxon>
        <taxon>Micrococcales</taxon>
        <taxon>Microbacteriaceae</taxon>
        <taxon>Microbacterium</taxon>
    </lineage>
</organism>
<protein>
    <submittedName>
        <fullName evidence="1">Uncharacterized protein</fullName>
    </submittedName>
</protein>
<evidence type="ECO:0000313" key="1">
    <source>
        <dbReference type="EMBL" id="WPR90027.1"/>
    </source>
</evidence>
<evidence type="ECO:0000313" key="2">
    <source>
        <dbReference type="Proteomes" id="UP001323798"/>
    </source>
</evidence>
<sequence length="102" mass="10880">MTDVPEISALAINVAIPEQLQWTDERRGEAFRLLTITVRMLPDGTLAAKAYGRPVAGGRGGYVSFRVPDRPEFTELIESAATRAGALWSAHGGLGRAVAEGT</sequence>
<name>A0ABZ0SKV4_9MICO</name>
<dbReference type="Proteomes" id="UP001323798">
    <property type="component" value="Chromosome"/>
</dbReference>
<reference evidence="1 2" key="1">
    <citation type="submission" date="2023-11" db="EMBL/GenBank/DDBJ databases">
        <title>Genome sequence of Microbacterium rhizosphaerae KACC 19337.</title>
        <authorList>
            <person name="Choi H."/>
            <person name="Kim S."/>
            <person name="Kim Y."/>
            <person name="Kwon S.-W."/>
            <person name="Heo J."/>
        </authorList>
    </citation>
    <scope>NUCLEOTIDE SEQUENCE [LARGE SCALE GENOMIC DNA]</scope>
    <source>
        <strain evidence="1 2">KACC 19337</strain>
    </source>
</reference>
<dbReference type="EMBL" id="CP139368">
    <property type="protein sequence ID" value="WPR90027.1"/>
    <property type="molecule type" value="Genomic_DNA"/>
</dbReference>
<proteinExistence type="predicted"/>
<gene>
    <name evidence="1" type="ORF">SM116_01700</name>
</gene>
<dbReference type="RefSeq" id="WP_320942741.1">
    <property type="nucleotide sequence ID" value="NZ_BAABEU010000003.1"/>
</dbReference>